<dbReference type="GO" id="GO:0005634">
    <property type="term" value="C:nucleus"/>
    <property type="evidence" value="ECO:0007669"/>
    <property type="project" value="TreeGrafter"/>
</dbReference>
<accession>A0AA38ULR5</accession>
<dbReference type="GO" id="GO:0005739">
    <property type="term" value="C:mitochondrion"/>
    <property type="evidence" value="ECO:0007669"/>
    <property type="project" value="TreeGrafter"/>
</dbReference>
<feature type="region of interest" description="Disordered" evidence="2">
    <location>
        <begin position="402"/>
        <end position="423"/>
    </location>
</feature>
<keyword evidence="3" id="KW-0378">Hydrolase</keyword>
<organism evidence="3 4">
    <name type="scientific">Lentinula raphanica</name>
    <dbReference type="NCBI Taxonomy" id="153919"/>
    <lineage>
        <taxon>Eukaryota</taxon>
        <taxon>Fungi</taxon>
        <taxon>Dikarya</taxon>
        <taxon>Basidiomycota</taxon>
        <taxon>Agaricomycotina</taxon>
        <taxon>Agaricomycetes</taxon>
        <taxon>Agaricomycetidae</taxon>
        <taxon>Agaricales</taxon>
        <taxon>Marasmiineae</taxon>
        <taxon>Omphalotaceae</taxon>
        <taxon>Lentinula</taxon>
    </lineage>
</organism>
<keyword evidence="3" id="KW-0540">Nuclease</keyword>
<dbReference type="AlphaFoldDB" id="A0AA38ULR5"/>
<dbReference type="PANTHER" id="PTHR14464:SF4">
    <property type="entry name" value="EXONUCLEASE V"/>
    <property type="match status" value="1"/>
</dbReference>
<proteinExistence type="inferred from homology"/>
<evidence type="ECO:0000313" key="3">
    <source>
        <dbReference type="EMBL" id="KAJ3845356.1"/>
    </source>
</evidence>
<name>A0AA38ULR5_9AGAR</name>
<keyword evidence="4" id="KW-1185">Reference proteome</keyword>
<dbReference type="GO" id="GO:0036297">
    <property type="term" value="P:interstrand cross-link repair"/>
    <property type="evidence" value="ECO:0007669"/>
    <property type="project" value="TreeGrafter"/>
</dbReference>
<evidence type="ECO:0000256" key="2">
    <source>
        <dbReference type="SAM" id="MobiDB-lite"/>
    </source>
</evidence>
<sequence length="600" mass="67944">MVEDAEDEYALYDDFADLTEEQFAQIDAAIAPALASTSKTIAHLQVELEEELEETGTITPLSSTSSSEASSSLQKTKPITPLQQFRKSQILSVTDLVSPAWCEVQFDYGLRQQRHRKLQYRPPSFVTEHGKEIVVDQVIAAKSDVIKKKGTTVHKELEREIRPEEIKVKTQTEEERWGLRIINMIDCVDSLLLLGCAREIPVFGFVEGTIVLGVIDEITYSAASPTMQSHEKKRGMQSSPTTPQKTKRIRRSPSPSQSRITSFMSPTKTPIAETPVPDQSSSSNTLSTSFSLHLIDTKTRRKNSLPREEDTWSSKLQLMLYHRMLAKLMSTQAPFDFSLLWNLLDLDDLLPFSDSFLTQTLLTPESNCLRHLIDLWRLAVSRLNGAKIHSTLQLIYRLQPKQQQKSKRHQNHNDPARQVTSSREEIEVAKAIEASLQDVQLKMSNQTQLVEALAQSITDPEAGSLVNEQEKISTIDPGLLWALEQSLLTHLHDSGLESSTHNEGSSSKDVDCDIAMQYQTKQTHHSDIIGTKEFEYNSQALDEYLLDVMKWWNGERKPRGVSLEQSGRCFSCEYRTGCEWREEKAREIEDGLALRKKVAN</sequence>
<dbReference type="Pfam" id="PF09810">
    <property type="entry name" value="Exo5"/>
    <property type="match status" value="2"/>
</dbReference>
<feature type="compositionally biased region" description="Low complexity" evidence="2">
    <location>
        <begin position="62"/>
        <end position="72"/>
    </location>
</feature>
<evidence type="ECO:0000313" key="4">
    <source>
        <dbReference type="Proteomes" id="UP001163846"/>
    </source>
</evidence>
<dbReference type="GO" id="GO:0045145">
    <property type="term" value="F:single-stranded DNA 5'-3' DNA exonuclease activity"/>
    <property type="evidence" value="ECO:0007669"/>
    <property type="project" value="InterPro"/>
</dbReference>
<dbReference type="EMBL" id="MU805938">
    <property type="protein sequence ID" value="KAJ3845356.1"/>
    <property type="molecule type" value="Genomic_DNA"/>
</dbReference>
<protein>
    <submittedName>
        <fullName evidence="3">Exonuclease V</fullName>
    </submittedName>
</protein>
<comment type="caution">
    <text evidence="3">The sequence shown here is derived from an EMBL/GenBank/DDBJ whole genome shotgun (WGS) entry which is preliminary data.</text>
</comment>
<feature type="region of interest" description="Disordered" evidence="2">
    <location>
        <begin position="225"/>
        <end position="287"/>
    </location>
</feature>
<gene>
    <name evidence="3" type="ORF">F5878DRAFT_571801</name>
</gene>
<comment type="similarity">
    <text evidence="1">Belongs to the EXO5 family.</text>
</comment>
<dbReference type="InterPro" id="IPR019190">
    <property type="entry name" value="EXOV"/>
</dbReference>
<reference evidence="3" key="1">
    <citation type="submission" date="2022-08" db="EMBL/GenBank/DDBJ databases">
        <authorList>
            <consortium name="DOE Joint Genome Institute"/>
            <person name="Min B."/>
            <person name="Riley R."/>
            <person name="Sierra-Patev S."/>
            <person name="Naranjo-Ortiz M."/>
            <person name="Looney B."/>
            <person name="Konkel Z."/>
            <person name="Slot J.C."/>
            <person name="Sakamoto Y."/>
            <person name="Steenwyk J.L."/>
            <person name="Rokas A."/>
            <person name="Carro J."/>
            <person name="Camarero S."/>
            <person name="Ferreira P."/>
            <person name="Molpeceres G."/>
            <person name="Ruiz-Duenas F.J."/>
            <person name="Serrano A."/>
            <person name="Henrissat B."/>
            <person name="Drula E."/>
            <person name="Hughes K.W."/>
            <person name="Mata J.L."/>
            <person name="Ishikawa N.K."/>
            <person name="Vargas-Isla R."/>
            <person name="Ushijima S."/>
            <person name="Smith C.A."/>
            <person name="Ahrendt S."/>
            <person name="Andreopoulos W."/>
            <person name="He G."/>
            <person name="Labutti K."/>
            <person name="Lipzen A."/>
            <person name="Ng V."/>
            <person name="Sandor L."/>
            <person name="Barry K."/>
            <person name="Martinez A.T."/>
            <person name="Xiao Y."/>
            <person name="Gibbons J.G."/>
            <person name="Terashima K."/>
            <person name="Hibbett D.S."/>
            <person name="Grigoriev I.V."/>
        </authorList>
    </citation>
    <scope>NUCLEOTIDE SEQUENCE</scope>
    <source>
        <strain evidence="3">TFB9207</strain>
    </source>
</reference>
<feature type="region of interest" description="Disordered" evidence="2">
    <location>
        <begin position="53"/>
        <end position="76"/>
    </location>
</feature>
<evidence type="ECO:0000256" key="1">
    <source>
        <dbReference type="ARBA" id="ARBA00009797"/>
    </source>
</evidence>
<keyword evidence="3" id="KW-0269">Exonuclease</keyword>
<dbReference type="Proteomes" id="UP001163846">
    <property type="component" value="Unassembled WGS sequence"/>
</dbReference>
<dbReference type="PANTHER" id="PTHR14464">
    <property type="entry name" value="EXONUCLEASE V"/>
    <property type="match status" value="1"/>
</dbReference>